<dbReference type="SUPFAM" id="SSF69572">
    <property type="entry name" value="Activating enzymes of the ubiquitin-like proteins"/>
    <property type="match status" value="2"/>
</dbReference>
<evidence type="ECO:0000256" key="6">
    <source>
        <dbReference type="ARBA" id="ARBA00022741"/>
    </source>
</evidence>
<dbReference type="GO" id="GO:0006511">
    <property type="term" value="P:ubiquitin-dependent protein catabolic process"/>
    <property type="evidence" value="ECO:0007669"/>
    <property type="project" value="TreeGrafter"/>
</dbReference>
<keyword evidence="7 11" id="KW-0833">Ubl conjugation pathway</keyword>
<dbReference type="Gene3D" id="2.40.30.180">
    <property type="entry name" value="Ubiquitin-activating enzyme E1, FCCH domain"/>
    <property type="match status" value="1"/>
</dbReference>
<evidence type="ECO:0000256" key="2">
    <source>
        <dbReference type="ARBA" id="ARBA00004906"/>
    </source>
</evidence>
<dbReference type="GO" id="GO:0005524">
    <property type="term" value="F:ATP binding"/>
    <property type="evidence" value="ECO:0007669"/>
    <property type="project" value="UniProtKB-KW"/>
</dbReference>
<dbReference type="AlphaFoldDB" id="A0A9N8YMG0"/>
<dbReference type="InterPro" id="IPR019572">
    <property type="entry name" value="UBA_E1_SCCH"/>
</dbReference>
<dbReference type="FunFam" id="2.40.30.180:FF:000001">
    <property type="entry name" value="ubiquitin-like modifier-activating enzyme 1"/>
    <property type="match status" value="1"/>
</dbReference>
<dbReference type="PROSITE" id="PS00536">
    <property type="entry name" value="UBIQUITIN_ACTIVAT_1"/>
    <property type="match status" value="1"/>
</dbReference>
<dbReference type="PROSITE" id="PS00865">
    <property type="entry name" value="UBIQUITIN_ACTIVAT_2"/>
    <property type="match status" value="1"/>
</dbReference>
<dbReference type="Pfam" id="PF16191">
    <property type="entry name" value="E1_4HB"/>
    <property type="match status" value="1"/>
</dbReference>
<evidence type="ECO:0000256" key="5">
    <source>
        <dbReference type="ARBA" id="ARBA00022598"/>
    </source>
</evidence>
<name>A0A9N8YMG0_9GLOM</name>
<dbReference type="InterPro" id="IPR000011">
    <property type="entry name" value="UBQ/SUMO-activ_enz_E1-like"/>
</dbReference>
<dbReference type="OrthoDB" id="10252231at2759"/>
<dbReference type="Gene3D" id="1.10.10.2660">
    <property type="entry name" value="Ubiquitin-activating enzyme E1, SCCH domain"/>
    <property type="match status" value="1"/>
</dbReference>
<keyword evidence="14" id="KW-1185">Reference proteome</keyword>
<dbReference type="EMBL" id="CAJVPS010000033">
    <property type="protein sequence ID" value="CAG8443440.1"/>
    <property type="molecule type" value="Genomic_DNA"/>
</dbReference>
<dbReference type="Pfam" id="PF00899">
    <property type="entry name" value="ThiF"/>
    <property type="match status" value="1"/>
</dbReference>
<keyword evidence="5 11" id="KW-0436">Ligase</keyword>
<dbReference type="InterPro" id="IPR033127">
    <property type="entry name" value="UBQ-activ_enz_E1_Cys_AS"/>
</dbReference>
<protein>
    <recommendedName>
        <fullName evidence="9">Ubiquitin-activating enzyme E1 1</fullName>
        <ecNumber evidence="4">6.2.1.45</ecNumber>
    </recommendedName>
</protein>
<evidence type="ECO:0000256" key="1">
    <source>
        <dbReference type="ARBA" id="ARBA00000488"/>
    </source>
</evidence>
<proteinExistence type="inferred from homology"/>
<dbReference type="GO" id="GO:0006974">
    <property type="term" value="P:DNA damage response"/>
    <property type="evidence" value="ECO:0007669"/>
    <property type="project" value="TreeGrafter"/>
</dbReference>
<dbReference type="InterPro" id="IPR035985">
    <property type="entry name" value="Ubiquitin-activating_enz"/>
</dbReference>
<dbReference type="InterPro" id="IPR042063">
    <property type="entry name" value="Ubi_acti_E1_SCCH"/>
</dbReference>
<evidence type="ECO:0000256" key="3">
    <source>
        <dbReference type="ARBA" id="ARBA00005673"/>
    </source>
</evidence>
<evidence type="ECO:0000256" key="10">
    <source>
        <dbReference type="PROSITE-ProRule" id="PRU10132"/>
    </source>
</evidence>
<dbReference type="FunFam" id="1.10.10.2660:FF:000001">
    <property type="entry name" value="Ubiquitin-activating enzyme E1 1"/>
    <property type="match status" value="1"/>
</dbReference>
<dbReference type="Pfam" id="PF09358">
    <property type="entry name" value="E1_UFD"/>
    <property type="match status" value="1"/>
</dbReference>
<dbReference type="EC" id="6.2.1.45" evidence="4"/>
<dbReference type="Pfam" id="PF16190">
    <property type="entry name" value="E1_FCCH"/>
    <property type="match status" value="1"/>
</dbReference>
<dbReference type="InterPro" id="IPR032420">
    <property type="entry name" value="E1_4HB"/>
</dbReference>
<keyword evidence="6 11" id="KW-0547">Nucleotide-binding</keyword>
<dbReference type="InterPro" id="IPR042302">
    <property type="entry name" value="E1_FCCH_sf"/>
</dbReference>
<sequence>MDVDTTLDEGLYSRQLYVLGHEAMKKMGNSNVLIVGLKGLGVEIAKNVVLAGVKSVALYDPAPVKLSDLSTQFFLKEEDIGKPRAASTAPRLAELNQYVPIHVLEGDLTIEKIKNYQVVVLTETTLERQLEINDFTHKNGISFISTNVRGLFGTVFNDFGENFVVNDTTGENPLTGMIAAVSKEIDGVVTCLDETRHGLEDGEYVTFSEINGMVELNNCEPRKIRVLGPYTFSIGDTSNFGDYISGGTFTQVKQPKTLSFKSLRKALKEPEYLVSDWAKFERLPHLHIGFQALSKFTDKHGSLPRPRNESDANEVFKLANSINDQLEEKVELDEKIIKQLAYGAAGDLSPMIAVIGGFVAQEVLKACSGKFHPIYQFFYFDSLESLPTNITLTEESCRPIGSRYDGQIAVFGKEFQDKIANFKEFLVGAGAIGCEMLKNWAMMGLGTGEKGHIHITDMDTIEKSNLNRQFLFRPDDVGKLKSATAAAAIGKMNPDTKGKIISHEDRVGVETENVYNDDFFESLDGVTNALDNVDARKYMDRRCVYFRKPLLESGTLGTKGNTQVVIPYLTESYSSSQDPPEKSIPLCTLKNFPNAIEHTIQWARELFEVLFKQPAENVNLYLSQPNFIESTMKQGVNQKETLEGIKNFLVTAKPLSFDECITWARLRFEESFNNNIQQLLFNFPKDSVTSSGTLFWSGPKRAPTPAIFDPENETHLDFIITAANLHAFNYGLKGETNREYFKRVVSNVIVPEFTPKQGVKIQIQENETIQQTSANEQELQDIIASLPPPSTLAGYRLIPVEFEKDDDTNFHIDFITAASNLRANNYAIQPADRHKTKFIAGKIIPAIATTTALVTGLVCLELYKIIDGKNKVEDYKNGFVNLALPFFGFSEPVAMPKFKYHETEWSLWDRFDIEGDLTLQEFLDYFATNHKLEITMLSCGVSMLYSFFLQGKKKEERKNMKISSLVELISKKPIPPHVKALTLEMCVNDRDGEDVESLENESTSFNIGLRNLL</sequence>
<feature type="domain" description="Ubiquitin-activating enzyme E1 C-terminal" evidence="12">
    <location>
        <begin position="875"/>
        <end position="998"/>
    </location>
</feature>
<dbReference type="InterPro" id="IPR032418">
    <property type="entry name" value="E1_FCCH"/>
</dbReference>
<dbReference type="GO" id="GO:0005634">
    <property type="term" value="C:nucleus"/>
    <property type="evidence" value="ECO:0007669"/>
    <property type="project" value="TreeGrafter"/>
</dbReference>
<comment type="caution">
    <text evidence="13">The sequence shown here is derived from an EMBL/GenBank/DDBJ whole genome shotgun (WGS) entry which is preliminary data.</text>
</comment>
<dbReference type="SMART" id="SM00985">
    <property type="entry name" value="UBA_e1_C"/>
    <property type="match status" value="1"/>
</dbReference>
<dbReference type="GO" id="GO:0004839">
    <property type="term" value="F:ubiquitin activating enzyme activity"/>
    <property type="evidence" value="ECO:0007669"/>
    <property type="project" value="UniProtKB-EC"/>
</dbReference>
<reference evidence="13" key="1">
    <citation type="submission" date="2021-06" db="EMBL/GenBank/DDBJ databases">
        <authorList>
            <person name="Kallberg Y."/>
            <person name="Tangrot J."/>
            <person name="Rosling A."/>
        </authorList>
    </citation>
    <scope>NUCLEOTIDE SEQUENCE</scope>
    <source>
        <strain evidence="13">FL130A</strain>
    </source>
</reference>
<dbReference type="FunFam" id="3.10.290.60:FF:000002">
    <property type="entry name" value="Ubiquitin-like modifier-activating enzyme 1"/>
    <property type="match status" value="1"/>
</dbReference>
<dbReference type="Gene3D" id="3.10.290.60">
    <property type="entry name" value="Ubiquitin-activating enzyme E1, UFD domain"/>
    <property type="match status" value="1"/>
</dbReference>
<feature type="active site" description="Glycyl thioester intermediate" evidence="10">
    <location>
        <position position="587"/>
    </location>
</feature>
<evidence type="ECO:0000256" key="11">
    <source>
        <dbReference type="RuleBase" id="RU000519"/>
    </source>
</evidence>
<accession>A0A9N8YMG0</accession>
<keyword evidence="8 11" id="KW-0067">ATP-binding</keyword>
<dbReference type="PANTHER" id="PTHR10953">
    <property type="entry name" value="UBIQUITIN-ACTIVATING ENZYME E1"/>
    <property type="match status" value="1"/>
</dbReference>
<evidence type="ECO:0000256" key="7">
    <source>
        <dbReference type="ARBA" id="ARBA00022786"/>
    </source>
</evidence>
<comment type="pathway">
    <text evidence="2">Protein modification; protein ubiquitination.</text>
</comment>
<evidence type="ECO:0000256" key="9">
    <source>
        <dbReference type="ARBA" id="ARBA00073786"/>
    </source>
</evidence>
<dbReference type="InterPro" id="IPR045886">
    <property type="entry name" value="ThiF/MoeB/HesA"/>
</dbReference>
<dbReference type="Gene3D" id="3.40.50.720">
    <property type="entry name" value="NAD(P)-binding Rossmann-like Domain"/>
    <property type="match status" value="1"/>
</dbReference>
<dbReference type="InterPro" id="IPR038252">
    <property type="entry name" value="UBA_E1_C_sf"/>
</dbReference>
<dbReference type="FunFam" id="3.50.50.80:FF:000001">
    <property type="entry name" value="ubiquitin-like modifier-activating enzyme 1"/>
    <property type="match status" value="1"/>
</dbReference>
<dbReference type="Proteomes" id="UP000789508">
    <property type="component" value="Unassembled WGS sequence"/>
</dbReference>
<dbReference type="InterPro" id="IPR018965">
    <property type="entry name" value="Ub-activating_enz_E1_C"/>
</dbReference>
<dbReference type="InterPro" id="IPR018074">
    <property type="entry name" value="UBQ-activ_enz_E1_CS"/>
</dbReference>
<evidence type="ECO:0000256" key="8">
    <source>
        <dbReference type="ARBA" id="ARBA00022840"/>
    </source>
</evidence>
<dbReference type="Gene3D" id="3.50.50.80">
    <property type="entry name" value="Ubiquitin-activating enzyme E1, inactive adenylation domain, subdomain 1"/>
    <property type="match status" value="1"/>
</dbReference>
<dbReference type="InterPro" id="IPR042449">
    <property type="entry name" value="Ub-E1_IAD_1"/>
</dbReference>
<evidence type="ECO:0000256" key="4">
    <source>
        <dbReference type="ARBA" id="ARBA00012990"/>
    </source>
</evidence>
<comment type="similarity">
    <text evidence="3 11">Belongs to the ubiquitin-activating E1 family.</text>
</comment>
<organism evidence="13 14">
    <name type="scientific">Ambispora leptoticha</name>
    <dbReference type="NCBI Taxonomy" id="144679"/>
    <lineage>
        <taxon>Eukaryota</taxon>
        <taxon>Fungi</taxon>
        <taxon>Fungi incertae sedis</taxon>
        <taxon>Mucoromycota</taxon>
        <taxon>Glomeromycotina</taxon>
        <taxon>Glomeromycetes</taxon>
        <taxon>Archaeosporales</taxon>
        <taxon>Ambisporaceae</taxon>
        <taxon>Ambispora</taxon>
    </lineage>
</organism>
<dbReference type="GO" id="GO:0005737">
    <property type="term" value="C:cytoplasm"/>
    <property type="evidence" value="ECO:0007669"/>
    <property type="project" value="TreeGrafter"/>
</dbReference>
<evidence type="ECO:0000313" key="13">
    <source>
        <dbReference type="EMBL" id="CAG8443440.1"/>
    </source>
</evidence>
<dbReference type="InterPro" id="IPR000594">
    <property type="entry name" value="ThiF_NAD_FAD-bd"/>
</dbReference>
<dbReference type="PRINTS" id="PR01849">
    <property type="entry name" value="UBIQUITINACT"/>
</dbReference>
<dbReference type="Gene3D" id="3.40.50.12550">
    <property type="entry name" value="Ubiquitin-activating enzyme E1, inactive adenylation domain, subdomain 2"/>
    <property type="match status" value="1"/>
</dbReference>
<evidence type="ECO:0000259" key="12">
    <source>
        <dbReference type="SMART" id="SM00985"/>
    </source>
</evidence>
<dbReference type="FunFam" id="3.40.50.12550:FF:000001">
    <property type="entry name" value="Ubiquitin-activating enzyme E1 1"/>
    <property type="match status" value="1"/>
</dbReference>
<dbReference type="PANTHER" id="PTHR10953:SF4">
    <property type="entry name" value="UBIQUITIN-ACTIVATING ENZYME E1 C-TERMINAL DOMAIN-CONTAINING PROTEIN"/>
    <property type="match status" value="1"/>
</dbReference>
<dbReference type="FunFam" id="3.40.50.720:FF:000015">
    <property type="entry name" value="Ubiquitin-activating enzyme E1 1"/>
    <property type="match status" value="1"/>
</dbReference>
<dbReference type="CDD" id="cd01490">
    <property type="entry name" value="Ube1_repeat2"/>
    <property type="match status" value="1"/>
</dbReference>
<dbReference type="Pfam" id="PF10585">
    <property type="entry name" value="UBA_E1_SCCH"/>
    <property type="match status" value="1"/>
</dbReference>
<evidence type="ECO:0000313" key="14">
    <source>
        <dbReference type="Proteomes" id="UP000789508"/>
    </source>
</evidence>
<comment type="catalytic activity">
    <reaction evidence="1">
        <text>ATP + ubiquitin + [E1 ubiquitin-activating enzyme]-L-cysteine = AMP + diphosphate + S-ubiquitinyl-[E1 ubiquitin-activating enzyme]-L-cysteine.</text>
        <dbReference type="EC" id="6.2.1.45"/>
    </reaction>
</comment>
<dbReference type="NCBIfam" id="TIGR01408">
    <property type="entry name" value="Ube1"/>
    <property type="match status" value="1"/>
</dbReference>
<gene>
    <name evidence="13" type="ORF">ALEPTO_LOCUS495</name>
</gene>
<dbReference type="CDD" id="cd01491">
    <property type="entry name" value="Ube1_repeat1"/>
    <property type="match status" value="1"/>
</dbReference>
<dbReference type="InterPro" id="IPR018075">
    <property type="entry name" value="UBQ-activ_enz_E1"/>
</dbReference>